<evidence type="ECO:0000313" key="2">
    <source>
        <dbReference type="Proteomes" id="UP000077069"/>
    </source>
</evidence>
<dbReference type="GeneID" id="28769505"/>
<reference evidence="1 2" key="1">
    <citation type="submission" date="2016-05" db="EMBL/GenBank/DDBJ databases">
        <title>Comparative analysis of secretome profiles of manganese(II)-oxidizing ascomycete fungi.</title>
        <authorList>
            <consortium name="DOE Joint Genome Institute"/>
            <person name="Zeiner C.A."/>
            <person name="Purvine S.O."/>
            <person name="Zink E.M."/>
            <person name="Wu S."/>
            <person name="Pasa-Tolic L."/>
            <person name="Chaput D.L."/>
            <person name="Haridas S."/>
            <person name="Grigoriev I.V."/>
            <person name="Santelli C.M."/>
            <person name="Hansel C.M."/>
        </authorList>
    </citation>
    <scope>NUCLEOTIDE SEQUENCE [LARGE SCALE GENOMIC DNA]</scope>
    <source>
        <strain evidence="1 2">AP3s5-JAC2a</strain>
    </source>
</reference>
<proteinExistence type="predicted"/>
<sequence>MMKLGSSATMKDVQPKILLPVMYLGAPGQHPRPLITSTTTIFAAVTRIRNFRRISTPLSRMISSSYDAGRS</sequence>
<gene>
    <name evidence="1" type="ORF">CC84DRAFT_392993</name>
</gene>
<name>A0A177BY30_9PLEO</name>
<organism evidence="1 2">
    <name type="scientific">Paraphaeosphaeria sporulosa</name>
    <dbReference type="NCBI Taxonomy" id="1460663"/>
    <lineage>
        <taxon>Eukaryota</taxon>
        <taxon>Fungi</taxon>
        <taxon>Dikarya</taxon>
        <taxon>Ascomycota</taxon>
        <taxon>Pezizomycotina</taxon>
        <taxon>Dothideomycetes</taxon>
        <taxon>Pleosporomycetidae</taxon>
        <taxon>Pleosporales</taxon>
        <taxon>Massarineae</taxon>
        <taxon>Didymosphaeriaceae</taxon>
        <taxon>Paraphaeosphaeria</taxon>
    </lineage>
</organism>
<dbReference type="EMBL" id="KV441562">
    <property type="protein sequence ID" value="OAF99306.1"/>
    <property type="molecule type" value="Genomic_DNA"/>
</dbReference>
<evidence type="ECO:0000313" key="1">
    <source>
        <dbReference type="EMBL" id="OAF99306.1"/>
    </source>
</evidence>
<dbReference type="Proteomes" id="UP000077069">
    <property type="component" value="Unassembled WGS sequence"/>
</dbReference>
<dbReference type="RefSeq" id="XP_018029672.1">
    <property type="nucleotide sequence ID" value="XM_018186019.1"/>
</dbReference>
<dbReference type="AlphaFoldDB" id="A0A177BY30"/>
<protein>
    <submittedName>
        <fullName evidence="1">Uncharacterized protein</fullName>
    </submittedName>
</protein>
<accession>A0A177BY30</accession>
<keyword evidence="2" id="KW-1185">Reference proteome</keyword>
<dbReference type="InParanoid" id="A0A177BY30"/>